<accession>A0A852WJK0</accession>
<dbReference type="RefSeq" id="WP_179421244.1">
    <property type="nucleotide sequence ID" value="NZ_JACCAB010000001.1"/>
</dbReference>
<keyword evidence="5 9" id="KW-0805">Transcription regulation</keyword>
<dbReference type="GO" id="GO:0003677">
    <property type="term" value="F:DNA binding"/>
    <property type="evidence" value="ECO:0007669"/>
    <property type="project" value="UniProtKB-KW"/>
</dbReference>
<dbReference type="InterPro" id="IPR051271">
    <property type="entry name" value="2C-system_Tx_regulators"/>
</dbReference>
<dbReference type="InterPro" id="IPR036390">
    <property type="entry name" value="WH_DNA-bd_sf"/>
</dbReference>
<comment type="subcellular location">
    <subcellularLocation>
        <location evidence="1 9">Cytoplasm</location>
    </subcellularLocation>
</comment>
<evidence type="ECO:0000313" key="13">
    <source>
        <dbReference type="Proteomes" id="UP000573599"/>
    </source>
</evidence>
<evidence type="ECO:0000256" key="10">
    <source>
        <dbReference type="PROSITE-ProRule" id="PRU00169"/>
    </source>
</evidence>
<name>A0A852WJK0_9MICO</name>
<evidence type="ECO:0000256" key="2">
    <source>
        <dbReference type="ARBA" id="ARBA00022490"/>
    </source>
</evidence>
<reference evidence="12 13" key="1">
    <citation type="submission" date="2020-07" db="EMBL/GenBank/DDBJ databases">
        <title>Sequencing the genomes of 1000 actinobacteria strains.</title>
        <authorList>
            <person name="Klenk H.-P."/>
        </authorList>
    </citation>
    <scope>NUCLEOTIDE SEQUENCE [LARGE SCALE GENOMIC DNA]</scope>
    <source>
        <strain evidence="12 13">DSM 23987</strain>
    </source>
</reference>
<keyword evidence="7 9" id="KW-0010">Activator</keyword>
<keyword evidence="6 9" id="KW-0238">DNA-binding</keyword>
<keyword evidence="8 9" id="KW-0804">Transcription</keyword>
<dbReference type="GO" id="GO:0005737">
    <property type="term" value="C:cytoplasm"/>
    <property type="evidence" value="ECO:0007669"/>
    <property type="project" value="UniProtKB-SubCell"/>
</dbReference>
<keyword evidence="3 10" id="KW-0597">Phosphoprotein</keyword>
<dbReference type="SUPFAM" id="SSF46785">
    <property type="entry name" value="Winged helix' DNA-binding domain"/>
    <property type="match status" value="1"/>
</dbReference>
<dbReference type="Proteomes" id="UP000573599">
    <property type="component" value="Unassembled WGS sequence"/>
</dbReference>
<evidence type="ECO:0000256" key="5">
    <source>
        <dbReference type="ARBA" id="ARBA00023015"/>
    </source>
</evidence>
<evidence type="ECO:0000256" key="1">
    <source>
        <dbReference type="ARBA" id="ARBA00004496"/>
    </source>
</evidence>
<keyword evidence="2 9" id="KW-0963">Cytoplasm</keyword>
<feature type="domain" description="Response regulatory" evidence="11">
    <location>
        <begin position="3"/>
        <end position="120"/>
    </location>
</feature>
<dbReference type="InterPro" id="IPR036388">
    <property type="entry name" value="WH-like_DNA-bd_sf"/>
</dbReference>
<proteinExistence type="predicted"/>
<dbReference type="InterPro" id="IPR011006">
    <property type="entry name" value="CheY-like_superfamily"/>
</dbReference>
<dbReference type="SUPFAM" id="SSF52172">
    <property type="entry name" value="CheY-like"/>
    <property type="match status" value="1"/>
</dbReference>
<evidence type="ECO:0000256" key="7">
    <source>
        <dbReference type="ARBA" id="ARBA00023159"/>
    </source>
</evidence>
<evidence type="ECO:0000256" key="4">
    <source>
        <dbReference type="ARBA" id="ARBA00023012"/>
    </source>
</evidence>
<dbReference type="Pfam" id="PF09339">
    <property type="entry name" value="HTH_IclR"/>
    <property type="match status" value="1"/>
</dbReference>
<dbReference type="GO" id="GO:0003700">
    <property type="term" value="F:DNA-binding transcription factor activity"/>
    <property type="evidence" value="ECO:0007669"/>
    <property type="project" value="InterPro"/>
</dbReference>
<dbReference type="PIRSF" id="PIRSF006171">
    <property type="entry name" value="RR_citrat_malat"/>
    <property type="match status" value="1"/>
</dbReference>
<gene>
    <name evidence="12" type="ORF">BJ986_001301</name>
</gene>
<evidence type="ECO:0000256" key="9">
    <source>
        <dbReference type="PIRNR" id="PIRNR006171"/>
    </source>
</evidence>
<dbReference type="Gene3D" id="1.10.10.10">
    <property type="entry name" value="Winged helix-like DNA-binding domain superfamily/Winged helix DNA-binding domain"/>
    <property type="match status" value="1"/>
</dbReference>
<comment type="caution">
    <text evidence="12">The sequence shown here is derived from an EMBL/GenBank/DDBJ whole genome shotgun (WGS) entry which is preliminary data.</text>
</comment>
<dbReference type="GO" id="GO:0000156">
    <property type="term" value="F:phosphorelay response regulator activity"/>
    <property type="evidence" value="ECO:0007669"/>
    <property type="project" value="TreeGrafter"/>
</dbReference>
<sequence length="225" mass="24738">MIRVLVVDDDYHVAQAHALSVARIEGFAVVGEAHTASEAADLVASQAPDLLLLDMYLPDFSGLELVRRLAASGDRVPDFLLVTAARDIDSVRTAMQLGAFYYLVKPFSFVALREQLEAYRAWTERVDQEGEADQHVVDTLFSLRGTSTRRAVAGRALQPTMARVLEIVTTAKGPIGATEVAEILGASRPTAQRYLASLVSKQLLDLDLSYGSTGRPEHRYLPRRR</sequence>
<evidence type="ECO:0000256" key="8">
    <source>
        <dbReference type="ARBA" id="ARBA00023163"/>
    </source>
</evidence>
<keyword evidence="4 9" id="KW-0902">Two-component regulatory system</keyword>
<evidence type="ECO:0000256" key="3">
    <source>
        <dbReference type="ARBA" id="ARBA00022553"/>
    </source>
</evidence>
<dbReference type="PANTHER" id="PTHR45526:SF1">
    <property type="entry name" value="TRANSCRIPTIONAL REGULATORY PROTEIN DCUR-RELATED"/>
    <property type="match status" value="1"/>
</dbReference>
<protein>
    <recommendedName>
        <fullName evidence="9">Transcriptional regulatory protein</fullName>
    </recommendedName>
</protein>
<dbReference type="Pfam" id="PF00072">
    <property type="entry name" value="Response_reg"/>
    <property type="match status" value="1"/>
</dbReference>
<dbReference type="InterPro" id="IPR024187">
    <property type="entry name" value="Sig_transdc_resp-reg_cit/mal"/>
</dbReference>
<dbReference type="PROSITE" id="PS50110">
    <property type="entry name" value="RESPONSE_REGULATORY"/>
    <property type="match status" value="1"/>
</dbReference>
<dbReference type="EMBL" id="JACCAB010000001">
    <property type="protein sequence ID" value="NYG06814.1"/>
    <property type="molecule type" value="Genomic_DNA"/>
</dbReference>
<evidence type="ECO:0000313" key="12">
    <source>
        <dbReference type="EMBL" id="NYG06814.1"/>
    </source>
</evidence>
<evidence type="ECO:0000256" key="6">
    <source>
        <dbReference type="ARBA" id="ARBA00023125"/>
    </source>
</evidence>
<dbReference type="InterPro" id="IPR001789">
    <property type="entry name" value="Sig_transdc_resp-reg_receiver"/>
</dbReference>
<feature type="modified residue" description="4-aspartylphosphate" evidence="10">
    <location>
        <position position="54"/>
    </location>
</feature>
<dbReference type="Gene3D" id="3.40.50.2300">
    <property type="match status" value="1"/>
</dbReference>
<evidence type="ECO:0000259" key="11">
    <source>
        <dbReference type="PROSITE" id="PS50110"/>
    </source>
</evidence>
<dbReference type="AlphaFoldDB" id="A0A852WJK0"/>
<organism evidence="12 13">
    <name type="scientific">Pedococcus badiiscoriae</name>
    <dbReference type="NCBI Taxonomy" id="642776"/>
    <lineage>
        <taxon>Bacteria</taxon>
        <taxon>Bacillati</taxon>
        <taxon>Actinomycetota</taxon>
        <taxon>Actinomycetes</taxon>
        <taxon>Micrococcales</taxon>
        <taxon>Intrasporangiaceae</taxon>
        <taxon>Pedococcus</taxon>
    </lineage>
</organism>
<keyword evidence="13" id="KW-1185">Reference proteome</keyword>
<dbReference type="InterPro" id="IPR005471">
    <property type="entry name" value="Tscrpt_reg_IclR_N"/>
</dbReference>
<dbReference type="PANTHER" id="PTHR45526">
    <property type="entry name" value="TRANSCRIPTIONAL REGULATORY PROTEIN DPIA"/>
    <property type="match status" value="1"/>
</dbReference>
<dbReference type="SMART" id="SM00448">
    <property type="entry name" value="REC"/>
    <property type="match status" value="1"/>
</dbReference>